<dbReference type="GO" id="GO:0071949">
    <property type="term" value="F:FAD binding"/>
    <property type="evidence" value="ECO:0007669"/>
    <property type="project" value="InterPro"/>
</dbReference>
<dbReference type="Proteomes" id="UP000244855">
    <property type="component" value="Unassembled WGS sequence"/>
</dbReference>
<dbReference type="InterPro" id="IPR051104">
    <property type="entry name" value="FAD_monoxygenase"/>
</dbReference>
<feature type="domain" description="FAD-binding" evidence="5">
    <location>
        <begin position="290"/>
        <end position="384"/>
    </location>
</feature>
<evidence type="ECO:0000256" key="4">
    <source>
        <dbReference type="SAM" id="Phobius"/>
    </source>
</evidence>
<dbReference type="Gene3D" id="3.50.50.60">
    <property type="entry name" value="FAD/NAD(P)-binding domain"/>
    <property type="match status" value="1"/>
</dbReference>
<dbReference type="AlphaFoldDB" id="A0A2V1D7E1"/>
<evidence type="ECO:0000313" key="6">
    <source>
        <dbReference type="EMBL" id="PVH94010.1"/>
    </source>
</evidence>
<dbReference type="Pfam" id="PF01494">
    <property type="entry name" value="FAD_binding_3"/>
    <property type="match status" value="2"/>
</dbReference>
<dbReference type="PRINTS" id="PR00420">
    <property type="entry name" value="RNGMNOXGNASE"/>
</dbReference>
<keyword evidence="2" id="KW-0274">FAD</keyword>
<dbReference type="STRING" id="97972.A0A2V1D7E1"/>
<keyword evidence="4" id="KW-1133">Transmembrane helix</keyword>
<organism evidence="6 7">
    <name type="scientific">Periconia macrospinosa</name>
    <dbReference type="NCBI Taxonomy" id="97972"/>
    <lineage>
        <taxon>Eukaryota</taxon>
        <taxon>Fungi</taxon>
        <taxon>Dikarya</taxon>
        <taxon>Ascomycota</taxon>
        <taxon>Pezizomycotina</taxon>
        <taxon>Dothideomycetes</taxon>
        <taxon>Pleosporomycetidae</taxon>
        <taxon>Pleosporales</taxon>
        <taxon>Massarineae</taxon>
        <taxon>Periconiaceae</taxon>
        <taxon>Periconia</taxon>
    </lineage>
</organism>
<keyword evidence="7" id="KW-1185">Reference proteome</keyword>
<accession>A0A2V1D7E1</accession>
<evidence type="ECO:0000256" key="1">
    <source>
        <dbReference type="ARBA" id="ARBA00022630"/>
    </source>
</evidence>
<evidence type="ECO:0000313" key="7">
    <source>
        <dbReference type="Proteomes" id="UP000244855"/>
    </source>
</evidence>
<evidence type="ECO:0000259" key="5">
    <source>
        <dbReference type="Pfam" id="PF01494"/>
    </source>
</evidence>
<evidence type="ECO:0000256" key="3">
    <source>
        <dbReference type="ARBA" id="ARBA00023002"/>
    </source>
</evidence>
<dbReference type="PANTHER" id="PTHR46720:SF3">
    <property type="entry name" value="FAD-BINDING DOMAIN-CONTAINING PROTEIN-RELATED"/>
    <property type="match status" value="1"/>
</dbReference>
<feature type="transmembrane region" description="Helical" evidence="4">
    <location>
        <begin position="24"/>
        <end position="44"/>
    </location>
</feature>
<name>A0A2V1D7E1_9PLEO</name>
<dbReference type="InterPro" id="IPR002938">
    <property type="entry name" value="FAD-bd"/>
</dbReference>
<evidence type="ECO:0000256" key="2">
    <source>
        <dbReference type="ARBA" id="ARBA00022827"/>
    </source>
</evidence>
<feature type="non-terminal residue" evidence="6">
    <location>
        <position position="441"/>
    </location>
</feature>
<keyword evidence="1" id="KW-0285">Flavoprotein</keyword>
<keyword evidence="3" id="KW-0560">Oxidoreductase</keyword>
<sequence length="441" mass="48858">METSPAQPTNGIHNMEKNSTTLEIAVVGAGVIGVMTALGLLHAGHNVTIYERRKDYFEVGAAMAFTGVARECMQRLNPAILEALMRVGEANRHPMNRYWDGFNPTTKDAAQSQQSLLFQQSAKELDYVGCLRSVFLKEMAKALPEGTVKFGKSLEGYSEEEAVVELRFADGTTAKADALVACDGIHSKARRLLLGEDNPASRPSFTHKVAYRAIIPISDAIEALGEDKANNQCAHALSFPVSQWTLSNVFFFLHDPKPWPDPYKTTLEVDKSEFVPALSKWGPGIRKLADKLPDKVFKWAIFDMADHPADHYARGRVALAGDAAHASSPFHGAGACMGVEDALVLVTVLNKVLYSRDEAEKVQPVSAALQAYSQVRLQRSQWLVSSSRNMGEIYQWRYPDSGNDSLKIKSEIENRSRKIWDYSVDDMMAEASRECERRLSS</sequence>
<reference evidence="6 7" key="1">
    <citation type="journal article" date="2018" name="Sci. Rep.">
        <title>Comparative genomics provides insights into the lifestyle and reveals functional heterogeneity of dark septate endophytic fungi.</title>
        <authorList>
            <person name="Knapp D.G."/>
            <person name="Nemeth J.B."/>
            <person name="Barry K."/>
            <person name="Hainaut M."/>
            <person name="Henrissat B."/>
            <person name="Johnson J."/>
            <person name="Kuo A."/>
            <person name="Lim J.H.P."/>
            <person name="Lipzen A."/>
            <person name="Nolan M."/>
            <person name="Ohm R.A."/>
            <person name="Tamas L."/>
            <person name="Grigoriev I.V."/>
            <person name="Spatafora J.W."/>
            <person name="Nagy L.G."/>
            <person name="Kovacs G.M."/>
        </authorList>
    </citation>
    <scope>NUCLEOTIDE SEQUENCE [LARGE SCALE GENOMIC DNA]</scope>
    <source>
        <strain evidence="6 7">DSE2036</strain>
    </source>
</reference>
<keyword evidence="4" id="KW-0472">Membrane</keyword>
<dbReference type="InterPro" id="IPR036188">
    <property type="entry name" value="FAD/NAD-bd_sf"/>
</dbReference>
<dbReference type="GO" id="GO:0044550">
    <property type="term" value="P:secondary metabolite biosynthetic process"/>
    <property type="evidence" value="ECO:0007669"/>
    <property type="project" value="TreeGrafter"/>
</dbReference>
<proteinExistence type="predicted"/>
<dbReference type="OrthoDB" id="10021397at2759"/>
<dbReference type="EMBL" id="KZ805555">
    <property type="protein sequence ID" value="PVH94010.1"/>
    <property type="molecule type" value="Genomic_DNA"/>
</dbReference>
<gene>
    <name evidence="6" type="ORF">DM02DRAFT_573563</name>
</gene>
<dbReference type="GO" id="GO:0016491">
    <property type="term" value="F:oxidoreductase activity"/>
    <property type="evidence" value="ECO:0007669"/>
    <property type="project" value="UniProtKB-KW"/>
</dbReference>
<protein>
    <submittedName>
        <fullName evidence="6">FAD/NAD(P)-binding domain-containing protein</fullName>
    </submittedName>
</protein>
<dbReference type="SUPFAM" id="SSF51905">
    <property type="entry name" value="FAD/NAD(P)-binding domain"/>
    <property type="match status" value="1"/>
</dbReference>
<feature type="domain" description="FAD-binding" evidence="5">
    <location>
        <begin position="23"/>
        <end position="192"/>
    </location>
</feature>
<dbReference type="PANTHER" id="PTHR46720">
    <property type="entry name" value="HYDROXYLASE, PUTATIVE (AFU_ORTHOLOGUE AFUA_3G01460)-RELATED"/>
    <property type="match status" value="1"/>
</dbReference>
<keyword evidence="4" id="KW-0812">Transmembrane</keyword>